<accession>I7GLP7</accession>
<dbReference type="EMBL" id="AB172645">
    <property type="protein sequence ID" value="BAE89707.1"/>
    <property type="molecule type" value="mRNA"/>
</dbReference>
<dbReference type="AlphaFoldDB" id="I7GLP7"/>
<dbReference type="GO" id="GO:0016779">
    <property type="term" value="F:nucleotidyltransferase activity"/>
    <property type="evidence" value="ECO:0007669"/>
    <property type="project" value="UniProtKB-KW"/>
</dbReference>
<sequence length="42" mass="4923">MASIALVSSYVPFWWRKWIGVSKQQLLLLPKPDHQESTRVII</sequence>
<organism evidence="1">
    <name type="scientific">Macaca fascicularis</name>
    <name type="common">Crab-eating macaque</name>
    <name type="synonym">Cynomolgus monkey</name>
    <dbReference type="NCBI Taxonomy" id="9541"/>
    <lineage>
        <taxon>Eukaryota</taxon>
        <taxon>Metazoa</taxon>
        <taxon>Chordata</taxon>
        <taxon>Craniata</taxon>
        <taxon>Vertebrata</taxon>
        <taxon>Euteleostomi</taxon>
        <taxon>Mammalia</taxon>
        <taxon>Eutheria</taxon>
        <taxon>Euarchontoglires</taxon>
        <taxon>Primates</taxon>
        <taxon>Haplorrhini</taxon>
        <taxon>Catarrhini</taxon>
        <taxon>Cercopithecidae</taxon>
        <taxon>Cercopithecinae</taxon>
        <taxon>Macaca</taxon>
    </lineage>
</organism>
<keyword evidence="1" id="KW-0548">Nucleotidyltransferase</keyword>
<protein>
    <submittedName>
        <fullName evidence="1">Macaca fascicularis brain cDNA clone: QflA-19062, similar to human RNA guanylyltransferase and 5'-phosphatase (RNGTT), mRNA, RefSeq: NM_003800.1</fullName>
    </submittedName>
</protein>
<evidence type="ECO:0000313" key="1">
    <source>
        <dbReference type="EMBL" id="BAE89707.1"/>
    </source>
</evidence>
<reference evidence="1" key="1">
    <citation type="journal article" date="2007" name="PLoS Biol.">
        <title>Rate of evolution in brain-expressed genes in humans and other primates.</title>
        <authorList>
            <person name="Wang H.-Y."/>
            <person name="Chien H.-C."/>
            <person name="Osada N."/>
            <person name="Hashimoto K."/>
            <person name="Sugano S."/>
            <person name="Gojobori T."/>
            <person name="Chou C.-K."/>
            <person name="Tsai S.-F."/>
            <person name="Wu C.-I."/>
            <person name="Shen C.-K.J."/>
        </authorList>
    </citation>
    <scope>NUCLEOTIDE SEQUENCE</scope>
</reference>
<proteinExistence type="evidence at transcript level"/>
<name>I7GLP7_MACFA</name>
<keyword evidence="1" id="KW-0808">Transferase</keyword>